<sequence length="199" mass="23442">MTKLLEKDTGFNFNEECIKAFELLKEKFTNAPIMVSPDWSRPFEFMCHARDFVVRAVLEQREGKHFCPIQFANKTLNNTQQNYTVTEKELLAVQDAKPRLIRWILLLQEFDIEIKNKKGAKNVAADHLSRLENPYLEESRDDDIDDNFPDKTLMNFSSIEEDNILWFADFANYLVVKILRKGLTYAQRCKFLLELKHCL</sequence>
<dbReference type="EMBL" id="BQNB010010614">
    <property type="protein sequence ID" value="GJS79678.1"/>
    <property type="molecule type" value="Genomic_DNA"/>
</dbReference>
<keyword evidence="2" id="KW-0548">Nucleotidyltransferase</keyword>
<evidence type="ECO:0000313" key="2">
    <source>
        <dbReference type="EMBL" id="GJS79678.1"/>
    </source>
</evidence>
<proteinExistence type="predicted"/>
<gene>
    <name evidence="2" type="ORF">Tco_0729559</name>
</gene>
<dbReference type="PANTHER" id="PTHR34072">
    <property type="entry name" value="ENZYMATIC POLYPROTEIN-RELATED"/>
    <property type="match status" value="1"/>
</dbReference>
<dbReference type="InterPro" id="IPR043502">
    <property type="entry name" value="DNA/RNA_pol_sf"/>
</dbReference>
<keyword evidence="2" id="KW-0695">RNA-directed DNA polymerase</keyword>
<dbReference type="Pfam" id="PF17919">
    <property type="entry name" value="RT_RNaseH_2"/>
    <property type="match status" value="1"/>
</dbReference>
<dbReference type="InterPro" id="IPR043128">
    <property type="entry name" value="Rev_trsase/Diguanyl_cyclase"/>
</dbReference>
<evidence type="ECO:0000259" key="1">
    <source>
        <dbReference type="Pfam" id="PF17919"/>
    </source>
</evidence>
<keyword evidence="2" id="KW-0808">Transferase</keyword>
<dbReference type="SUPFAM" id="SSF56672">
    <property type="entry name" value="DNA/RNA polymerases"/>
    <property type="match status" value="1"/>
</dbReference>
<dbReference type="Proteomes" id="UP001151760">
    <property type="component" value="Unassembled WGS sequence"/>
</dbReference>
<comment type="caution">
    <text evidence="2">The sequence shown here is derived from an EMBL/GenBank/DDBJ whole genome shotgun (WGS) entry which is preliminary data.</text>
</comment>
<reference evidence="2" key="2">
    <citation type="submission" date="2022-01" db="EMBL/GenBank/DDBJ databases">
        <authorList>
            <person name="Yamashiro T."/>
            <person name="Shiraishi A."/>
            <person name="Satake H."/>
            <person name="Nakayama K."/>
        </authorList>
    </citation>
    <scope>NUCLEOTIDE SEQUENCE</scope>
</reference>
<dbReference type="Gene3D" id="3.30.70.270">
    <property type="match status" value="1"/>
</dbReference>
<dbReference type="CDD" id="cd09274">
    <property type="entry name" value="RNase_HI_RT_Ty3"/>
    <property type="match status" value="1"/>
</dbReference>
<dbReference type="Gene3D" id="3.10.20.370">
    <property type="match status" value="1"/>
</dbReference>
<dbReference type="InterPro" id="IPR041577">
    <property type="entry name" value="RT_RNaseH_2"/>
</dbReference>
<evidence type="ECO:0000313" key="3">
    <source>
        <dbReference type="Proteomes" id="UP001151760"/>
    </source>
</evidence>
<keyword evidence="3" id="KW-1185">Reference proteome</keyword>
<organism evidence="2 3">
    <name type="scientific">Tanacetum coccineum</name>
    <dbReference type="NCBI Taxonomy" id="301880"/>
    <lineage>
        <taxon>Eukaryota</taxon>
        <taxon>Viridiplantae</taxon>
        <taxon>Streptophyta</taxon>
        <taxon>Embryophyta</taxon>
        <taxon>Tracheophyta</taxon>
        <taxon>Spermatophyta</taxon>
        <taxon>Magnoliopsida</taxon>
        <taxon>eudicotyledons</taxon>
        <taxon>Gunneridae</taxon>
        <taxon>Pentapetalae</taxon>
        <taxon>asterids</taxon>
        <taxon>campanulids</taxon>
        <taxon>Asterales</taxon>
        <taxon>Asteraceae</taxon>
        <taxon>Asteroideae</taxon>
        <taxon>Anthemideae</taxon>
        <taxon>Anthemidinae</taxon>
        <taxon>Tanacetum</taxon>
    </lineage>
</organism>
<accession>A0ABQ4YPB4</accession>
<name>A0ABQ4YPB4_9ASTR</name>
<protein>
    <submittedName>
        <fullName evidence="2">Reverse transcriptase domain-containing protein</fullName>
    </submittedName>
</protein>
<reference evidence="2" key="1">
    <citation type="journal article" date="2022" name="Int. J. Mol. Sci.">
        <title>Draft Genome of Tanacetum Coccineum: Genomic Comparison of Closely Related Tanacetum-Family Plants.</title>
        <authorList>
            <person name="Yamashiro T."/>
            <person name="Shiraishi A."/>
            <person name="Nakayama K."/>
            <person name="Satake H."/>
        </authorList>
    </citation>
    <scope>NUCLEOTIDE SEQUENCE</scope>
</reference>
<dbReference type="PANTHER" id="PTHR34072:SF44">
    <property type="entry name" value="RNA-DIRECTED DNA POLYMERASE"/>
    <property type="match status" value="1"/>
</dbReference>
<dbReference type="GO" id="GO:0003964">
    <property type="term" value="F:RNA-directed DNA polymerase activity"/>
    <property type="evidence" value="ECO:0007669"/>
    <property type="project" value="UniProtKB-KW"/>
</dbReference>
<feature type="domain" description="Reverse transcriptase/retrotransposon-derived protein RNase H-like" evidence="1">
    <location>
        <begin position="13"/>
        <end position="97"/>
    </location>
</feature>